<organism evidence="2">
    <name type="scientific">Burkholderia orbicola (strain AU 1054)</name>
    <dbReference type="NCBI Taxonomy" id="331271"/>
    <lineage>
        <taxon>Bacteria</taxon>
        <taxon>Pseudomonadati</taxon>
        <taxon>Pseudomonadota</taxon>
        <taxon>Betaproteobacteria</taxon>
        <taxon>Burkholderiales</taxon>
        <taxon>Burkholderiaceae</taxon>
        <taxon>Burkholderia</taxon>
        <taxon>Burkholderia cepacia complex</taxon>
        <taxon>Burkholderia orbicola</taxon>
    </lineage>
</organism>
<feature type="compositionally biased region" description="Polar residues" evidence="1">
    <location>
        <begin position="33"/>
        <end position="46"/>
    </location>
</feature>
<sequence length="84" mass="9018">MRSVRCITQESTPLHVDICAALPLRRRVDPFNAPSSTRHFTSSRKVSPSAGGSRISSPLKLGDAFADPLNACAHHHSPRSDSPG</sequence>
<protein>
    <submittedName>
        <fullName evidence="2">Uncharacterized protein</fullName>
    </submittedName>
</protein>
<dbReference type="EMBL" id="CP000379">
    <property type="protein sequence ID" value="ABF80027.1"/>
    <property type="molecule type" value="Genomic_DNA"/>
</dbReference>
<feature type="region of interest" description="Disordered" evidence="1">
    <location>
        <begin position="30"/>
        <end position="59"/>
    </location>
</feature>
<dbReference type="HOGENOM" id="CLU_2521164_0_0_4"/>
<evidence type="ECO:0000256" key="1">
    <source>
        <dbReference type="SAM" id="MobiDB-lite"/>
    </source>
</evidence>
<accession>A0A0H2XYC0</accession>
<proteinExistence type="predicted"/>
<dbReference type="AlphaFoldDB" id="A0A0H2XYC0"/>
<name>A0A0H2XYC0_BURO1</name>
<reference evidence="2" key="1">
    <citation type="submission" date="2006-05" db="EMBL/GenBank/DDBJ databases">
        <title>Complete sequence of chromosome 2 of Burkholderia cenocepacia AU 1054.</title>
        <authorList>
            <consortium name="US DOE Joint Genome Institute"/>
            <person name="Copeland A."/>
            <person name="Lucas S."/>
            <person name="Lapidus A."/>
            <person name="Barry K."/>
            <person name="Detter J.C."/>
            <person name="Glavina del Rio T."/>
            <person name="Hammon N."/>
            <person name="Israni S."/>
            <person name="Dalin E."/>
            <person name="Tice H."/>
            <person name="Pitluck S."/>
            <person name="Chain P."/>
            <person name="Malfatti S."/>
            <person name="Shin M."/>
            <person name="Vergez L."/>
            <person name="Schmutz J."/>
            <person name="Larimer F."/>
            <person name="Land M."/>
            <person name="Hauser L."/>
            <person name="Kyrpides N."/>
            <person name="Lykidis A."/>
            <person name="LiPuma J.J."/>
            <person name="Konstantinidis K."/>
            <person name="Tiedje J.M."/>
            <person name="Richardson P."/>
        </authorList>
    </citation>
    <scope>NUCLEOTIDE SEQUENCE [LARGE SCALE GENOMIC DNA]</scope>
    <source>
        <strain evidence="2">AU 1054</strain>
    </source>
</reference>
<evidence type="ECO:0000313" key="2">
    <source>
        <dbReference type="EMBL" id="ABF80027.1"/>
    </source>
</evidence>
<gene>
    <name evidence="2" type="ordered locus">Bcen_5153</name>
</gene>